<name>A0A2N3IHY4_9BACT</name>
<evidence type="ECO:0000256" key="1">
    <source>
        <dbReference type="SAM" id="MobiDB-lite"/>
    </source>
</evidence>
<keyword evidence="2" id="KW-0812">Transmembrane</keyword>
<keyword evidence="2" id="KW-0472">Membrane</keyword>
<organism evidence="3 4">
    <name type="scientific">Raineya orbicola</name>
    <dbReference type="NCBI Taxonomy" id="2016530"/>
    <lineage>
        <taxon>Bacteria</taxon>
        <taxon>Pseudomonadati</taxon>
        <taxon>Bacteroidota</taxon>
        <taxon>Cytophagia</taxon>
        <taxon>Cytophagales</taxon>
        <taxon>Raineyaceae</taxon>
        <taxon>Raineya</taxon>
    </lineage>
</organism>
<dbReference type="EMBL" id="NKXO01000013">
    <property type="protein sequence ID" value="PKQ69970.1"/>
    <property type="molecule type" value="Genomic_DNA"/>
</dbReference>
<proteinExistence type="predicted"/>
<protein>
    <submittedName>
        <fullName evidence="3">Uncharacterized protein</fullName>
    </submittedName>
</protein>
<dbReference type="AlphaFoldDB" id="A0A2N3IHY4"/>
<comment type="caution">
    <text evidence="3">The sequence shown here is derived from an EMBL/GenBank/DDBJ whole genome shotgun (WGS) entry which is preliminary data.</text>
</comment>
<accession>A0A2N3IHY4</accession>
<evidence type="ECO:0000313" key="3">
    <source>
        <dbReference type="EMBL" id="PKQ69970.1"/>
    </source>
</evidence>
<dbReference type="Proteomes" id="UP000233387">
    <property type="component" value="Unassembled WGS sequence"/>
</dbReference>
<feature type="transmembrane region" description="Helical" evidence="2">
    <location>
        <begin position="31"/>
        <end position="48"/>
    </location>
</feature>
<sequence>MKLIDTLLLSASVGFLIIGIYEIMMGRFAENYWVLMMMLISLFIYGYRKNLRVEKEKMQVTQKNSSQGKNKTKGSLKK</sequence>
<feature type="region of interest" description="Disordered" evidence="1">
    <location>
        <begin position="58"/>
        <end position="78"/>
    </location>
</feature>
<gene>
    <name evidence="3" type="ORF">Rain11_1035</name>
</gene>
<keyword evidence="2" id="KW-1133">Transmembrane helix</keyword>
<feature type="compositionally biased region" description="Polar residues" evidence="1">
    <location>
        <begin position="59"/>
        <end position="69"/>
    </location>
</feature>
<dbReference type="RefSeq" id="WP_101358301.1">
    <property type="nucleotide sequence ID" value="NZ_NKXO01000013.1"/>
</dbReference>
<dbReference type="OrthoDB" id="983125at2"/>
<feature type="transmembrane region" description="Helical" evidence="2">
    <location>
        <begin position="7"/>
        <end position="25"/>
    </location>
</feature>
<evidence type="ECO:0000256" key="2">
    <source>
        <dbReference type="SAM" id="Phobius"/>
    </source>
</evidence>
<evidence type="ECO:0000313" key="4">
    <source>
        <dbReference type="Proteomes" id="UP000233387"/>
    </source>
</evidence>
<keyword evidence="4" id="KW-1185">Reference proteome</keyword>
<reference evidence="3 4" key="1">
    <citation type="submission" date="2017-06" db="EMBL/GenBank/DDBJ databases">
        <title>Raineya orbicola gen. nov., sp. nov. a slightly thermophilic bacterium of the phylum Bacteroidetes and the description of Raineyaceae fam. nov.</title>
        <authorList>
            <person name="Albuquerque L."/>
            <person name="Polonia A.R.M."/>
            <person name="Barroso C."/>
            <person name="Froufe H.J.C."/>
            <person name="Lage O."/>
            <person name="Lobo-Da-Cunha A."/>
            <person name="Egas C."/>
            <person name="Da Costa M.S."/>
        </authorList>
    </citation>
    <scope>NUCLEOTIDE SEQUENCE [LARGE SCALE GENOMIC DNA]</scope>
    <source>
        <strain evidence="3 4">SPSPC-11</strain>
    </source>
</reference>